<feature type="compositionally biased region" description="Polar residues" evidence="2">
    <location>
        <begin position="852"/>
        <end position="879"/>
    </location>
</feature>
<feature type="region of interest" description="Disordered" evidence="2">
    <location>
        <begin position="127"/>
        <end position="251"/>
    </location>
</feature>
<keyword evidence="1" id="KW-0175">Coiled coil</keyword>
<reference evidence="3 4" key="1">
    <citation type="submission" date="2024-08" db="EMBL/GenBank/DDBJ databases">
        <authorList>
            <person name="Cucini C."/>
            <person name="Frati F."/>
        </authorList>
    </citation>
    <scope>NUCLEOTIDE SEQUENCE [LARGE SCALE GENOMIC DNA]</scope>
</reference>
<gene>
    <name evidence="3" type="ORF">ODALV1_LOCUS7740</name>
</gene>
<keyword evidence="4" id="KW-1185">Reference proteome</keyword>
<name>A0ABP1Q9X5_9HEXA</name>
<feature type="region of interest" description="Disordered" evidence="2">
    <location>
        <begin position="849"/>
        <end position="932"/>
    </location>
</feature>
<comment type="caution">
    <text evidence="3">The sequence shown here is derived from an EMBL/GenBank/DDBJ whole genome shotgun (WGS) entry which is preliminary data.</text>
</comment>
<accession>A0ABP1Q9X5</accession>
<feature type="coiled-coil region" evidence="1">
    <location>
        <begin position="303"/>
        <end position="471"/>
    </location>
</feature>
<proteinExistence type="predicted"/>
<feature type="compositionally biased region" description="Basic and acidic residues" evidence="2">
    <location>
        <begin position="99"/>
        <end position="115"/>
    </location>
</feature>
<evidence type="ECO:0000256" key="1">
    <source>
        <dbReference type="SAM" id="Coils"/>
    </source>
</evidence>
<feature type="compositionally biased region" description="Low complexity" evidence="2">
    <location>
        <begin position="143"/>
        <end position="156"/>
    </location>
</feature>
<protein>
    <recommendedName>
        <fullName evidence="5">Kinectin</fullName>
    </recommendedName>
</protein>
<evidence type="ECO:0000256" key="2">
    <source>
        <dbReference type="SAM" id="MobiDB-lite"/>
    </source>
</evidence>
<feature type="compositionally biased region" description="Acidic residues" evidence="2">
    <location>
        <begin position="127"/>
        <end position="136"/>
    </location>
</feature>
<feature type="coiled-coil region" evidence="1">
    <location>
        <begin position="497"/>
        <end position="668"/>
    </location>
</feature>
<feature type="compositionally biased region" description="Polar residues" evidence="2">
    <location>
        <begin position="219"/>
        <end position="237"/>
    </location>
</feature>
<organism evidence="3 4">
    <name type="scientific">Orchesella dallaii</name>
    <dbReference type="NCBI Taxonomy" id="48710"/>
    <lineage>
        <taxon>Eukaryota</taxon>
        <taxon>Metazoa</taxon>
        <taxon>Ecdysozoa</taxon>
        <taxon>Arthropoda</taxon>
        <taxon>Hexapoda</taxon>
        <taxon>Collembola</taxon>
        <taxon>Entomobryomorpha</taxon>
        <taxon>Entomobryoidea</taxon>
        <taxon>Orchesellidae</taxon>
        <taxon>Orchesellinae</taxon>
        <taxon>Orchesella</taxon>
    </lineage>
</organism>
<evidence type="ECO:0000313" key="4">
    <source>
        <dbReference type="Proteomes" id="UP001642540"/>
    </source>
</evidence>
<feature type="compositionally biased region" description="Low complexity" evidence="2">
    <location>
        <begin position="903"/>
        <end position="912"/>
    </location>
</feature>
<feature type="compositionally biased region" description="Low complexity" evidence="2">
    <location>
        <begin position="880"/>
        <end position="894"/>
    </location>
</feature>
<dbReference type="PANTHER" id="PTHR18939">
    <property type="entry name" value="RIBOSOME BINDING PROTEIN-1"/>
    <property type="match status" value="1"/>
</dbReference>
<dbReference type="EMBL" id="CAXLJM020000024">
    <property type="protein sequence ID" value="CAL8090740.1"/>
    <property type="molecule type" value="Genomic_DNA"/>
</dbReference>
<feature type="region of interest" description="Disordered" evidence="2">
    <location>
        <begin position="41"/>
        <end position="115"/>
    </location>
</feature>
<evidence type="ECO:0000313" key="3">
    <source>
        <dbReference type="EMBL" id="CAL8090740.1"/>
    </source>
</evidence>
<feature type="compositionally biased region" description="Polar residues" evidence="2">
    <location>
        <begin position="81"/>
        <end position="92"/>
    </location>
</feature>
<sequence>MEMDLQLSLIAIGVACATAVAVYLVSVIGIKEKSFEEAIAEQKKRSDDLLGSHQTKKDKKKQQVKDKSNKKLKKREKLASGVNNNVALSSDLSDVDNAGGKEQEQEPVVRSEKKNHVEIVDEPEIMEDTPDEEAEDPVTGLAVPRVPSRRSSVSGGPRRDSIIKPILMNKDEVTPVMSSKHEVEPANHFELSHPKDDCEMRKKVDEESTPPSPRIGLKSSGSNTPDNDVQDSPQTGGKRSERVRSKPKKQVADEPLTGIKIENMIDRVVLSSSEIQNLIDVLLNKQHAGDSEWINKTKSDNSVGALKKQLEAKEKLLQEENGTVNTLQNKLKELRNEFNNERSKFTSVRRTLEEQLSKQNMEMQNLQVRFKQVGEISLNEKQELQKQLQRMQIKFKDVQDEYEAIKADYRNYRDAEQTIRSKADTLERESGALKTQCGHLENQLKNAFQSNKEMSNQLMSLQEHVRVVEERKKSDDVMLNNEYRKLQDQNTLLLSELSSLKPNLAGLENENSNLRNQVGLLENQLKSVEEVNKKYEEARTAEVALRNVVNELKGDVGRLEDQVRSKDHTVEQLKNENETLKREVEQRKQVNGDVQEQTTNQVKGLNDKIQTSTLEIQRLNNELTKLNDEVKEKSVKNDELRHKNQKLVESLNVTEQSLQTKIEGMEKRDSAELLHKSAVAKAVKNTLGDDVDLSSEDWMVRVMDRVQDKLKAVSNAPVHENGVADKEVEELKTEQKKLKDEVVHYQGMLKETENLLSTLQASINVEESKWVAQNNEKEKEIERLLSLSAELDTIRESMEEHKKARTDLEVKLAALQNGSPDTEQLAKSNEALQGELDSARQRCEDLKMELSRVQQGSTPTSTTVNGTSNDECSSNNESRVQVSSPPSPNINNVNTQVAPPSSPSTISAASSSPPAPTKEKKKKTKFFSKLLS</sequence>
<evidence type="ECO:0008006" key="5">
    <source>
        <dbReference type="Google" id="ProtNLM"/>
    </source>
</evidence>
<dbReference type="InterPro" id="IPR040248">
    <property type="entry name" value="RRBP1"/>
</dbReference>
<dbReference type="Proteomes" id="UP001642540">
    <property type="component" value="Unassembled WGS sequence"/>
</dbReference>
<feature type="compositionally biased region" description="Basic and acidic residues" evidence="2">
    <location>
        <begin position="169"/>
        <end position="206"/>
    </location>
</feature>
<feature type="compositionally biased region" description="Basic and acidic residues" evidence="2">
    <location>
        <begin position="41"/>
        <end position="50"/>
    </location>
</feature>
<dbReference type="Gene3D" id="1.20.5.1700">
    <property type="match status" value="1"/>
</dbReference>
<dbReference type="PANTHER" id="PTHR18939:SF4">
    <property type="entry name" value="RIBOSOME-BINDING PROTEIN 1"/>
    <property type="match status" value="1"/>
</dbReference>
<dbReference type="SUPFAM" id="SSF57997">
    <property type="entry name" value="Tropomyosin"/>
    <property type="match status" value="1"/>
</dbReference>